<dbReference type="RefSeq" id="WP_141443306.1">
    <property type="nucleotide sequence ID" value="NZ_CP038231.1"/>
</dbReference>
<protein>
    <submittedName>
        <fullName evidence="1">Uncharacterized protein</fullName>
    </submittedName>
</protein>
<name>A0A4Y6UAJ0_9PROT</name>
<keyword evidence="2" id="KW-1185">Reference proteome</keyword>
<proteinExistence type="predicted"/>
<sequence>MAYASLNAERVAAAAKSALTTLAAHTGEKNETHQRKTIMIERIGALANAAAQSPSKEITMTSEEFWLLSNNW</sequence>
<dbReference type="AlphaFoldDB" id="A0A4Y6UAJ0"/>
<dbReference type="OrthoDB" id="7274399at2"/>
<evidence type="ECO:0000313" key="1">
    <source>
        <dbReference type="EMBL" id="QDH13598.1"/>
    </source>
</evidence>
<evidence type="ECO:0000313" key="2">
    <source>
        <dbReference type="Proteomes" id="UP000318709"/>
    </source>
</evidence>
<accession>A0A4Y6UAJ0</accession>
<dbReference type="KEGG" id="swf:E3E12_04640"/>
<dbReference type="EMBL" id="CP038231">
    <property type="protein sequence ID" value="QDH13598.1"/>
    <property type="molecule type" value="Genomic_DNA"/>
</dbReference>
<gene>
    <name evidence="1" type="ORF">E3E12_04640</name>
</gene>
<dbReference type="Proteomes" id="UP000318709">
    <property type="component" value="Chromosome"/>
</dbReference>
<reference evidence="1 2" key="1">
    <citation type="submission" date="2019-03" db="EMBL/GenBank/DDBJ databases">
        <title>The complete genome sequence of Swingsia_sp. F3b2 LMG30590(T).</title>
        <authorList>
            <person name="Chua K.-O."/>
            <person name="Chan K.-G."/>
            <person name="See-Too W.-S."/>
        </authorList>
    </citation>
    <scope>NUCLEOTIDE SEQUENCE [LARGE SCALE GENOMIC DNA]</scope>
    <source>
        <strain evidence="1 2">F3b2</strain>
    </source>
</reference>
<organism evidence="1 2">
    <name type="scientific">Formicincola oecophyllae</name>
    <dbReference type="NCBI Taxonomy" id="2558361"/>
    <lineage>
        <taxon>Bacteria</taxon>
        <taxon>Pseudomonadati</taxon>
        <taxon>Pseudomonadota</taxon>
        <taxon>Alphaproteobacteria</taxon>
        <taxon>Acetobacterales</taxon>
        <taxon>Acetobacteraceae</taxon>
        <taxon>Formicincola</taxon>
    </lineage>
</organism>